<dbReference type="InterPro" id="IPR021719">
    <property type="entry name" value="Prot_inh_I78"/>
</dbReference>
<dbReference type="PANTHER" id="PTHR39600">
    <property type="entry name" value="PEPTIDASE INHIBITOR I78 FAMILY PROTEIN"/>
    <property type="match status" value="1"/>
</dbReference>
<organism evidence="1 2">
    <name type="scientific">Modicisalibacter tunisiensis</name>
    <dbReference type="NCBI Taxonomy" id="390637"/>
    <lineage>
        <taxon>Bacteria</taxon>
        <taxon>Pseudomonadati</taxon>
        <taxon>Pseudomonadota</taxon>
        <taxon>Gammaproteobacteria</taxon>
        <taxon>Oceanospirillales</taxon>
        <taxon>Halomonadaceae</taxon>
        <taxon>Modicisalibacter</taxon>
    </lineage>
</organism>
<dbReference type="Gene3D" id="3.30.10.10">
    <property type="entry name" value="Trypsin Inhibitor V, subunit A"/>
    <property type="match status" value="1"/>
</dbReference>
<dbReference type="Proteomes" id="UP001319883">
    <property type="component" value="Unassembled WGS sequence"/>
</dbReference>
<keyword evidence="2" id="KW-1185">Reference proteome</keyword>
<evidence type="ECO:0000313" key="2">
    <source>
        <dbReference type="Proteomes" id="UP001319883"/>
    </source>
</evidence>
<dbReference type="PANTHER" id="PTHR39600:SF1">
    <property type="entry name" value="PEPTIDASE INHIBITOR I78 FAMILY PROTEIN"/>
    <property type="match status" value="1"/>
</dbReference>
<evidence type="ECO:0008006" key="3">
    <source>
        <dbReference type="Google" id="ProtNLM"/>
    </source>
</evidence>
<dbReference type="RefSeq" id="WP_224415856.1">
    <property type="nucleotide sequence ID" value="NZ_JAGXFC010000001.1"/>
</dbReference>
<reference evidence="1 2" key="1">
    <citation type="submission" date="2021-05" db="EMBL/GenBank/DDBJ databases">
        <title>Petroleum and Energy Research Collection (APPE): ex situ preservation of microbial diversity associated with the oil industry and exploitation of its biotechnological potential.</title>
        <authorList>
            <person name="Paixao C.T.M."/>
            <person name="Gomes M.B."/>
            <person name="Oliveira V.M."/>
        </authorList>
    </citation>
    <scope>NUCLEOTIDE SEQUENCE [LARGE SCALE GENOMIC DNA]</scope>
    <source>
        <strain evidence="1 2">LIT2</strain>
    </source>
</reference>
<name>A0ABS7WXB2_9GAMM</name>
<protein>
    <recommendedName>
        <fullName evidence="3">Peptidase inhibitor I78 family protein</fullName>
    </recommendedName>
</protein>
<accession>A0ABS7WXB2</accession>
<proteinExistence type="predicted"/>
<gene>
    <name evidence="1" type="ORF">KGQ91_06130</name>
</gene>
<dbReference type="PROSITE" id="PS51257">
    <property type="entry name" value="PROKAR_LIPOPROTEIN"/>
    <property type="match status" value="1"/>
</dbReference>
<dbReference type="EMBL" id="JAGXFD010000001">
    <property type="protein sequence ID" value="MBZ9567260.1"/>
    <property type="molecule type" value="Genomic_DNA"/>
</dbReference>
<comment type="caution">
    <text evidence="1">The sequence shown here is derived from an EMBL/GenBank/DDBJ whole genome shotgun (WGS) entry which is preliminary data.</text>
</comment>
<sequence length="104" mass="11232">MNRRTAIGMLVAGLLGGCAGSPRHEPASAPPPVSQAEEACNADALADWAGRDYRAAMTTRARELGGADRVRVIRPGQGYTMDYRPDRLNLHLDEQGRIVRIDCG</sequence>
<dbReference type="Pfam" id="PF11720">
    <property type="entry name" value="Inhibitor_I78"/>
    <property type="match status" value="1"/>
</dbReference>
<evidence type="ECO:0000313" key="1">
    <source>
        <dbReference type="EMBL" id="MBZ9567260.1"/>
    </source>
</evidence>